<proteinExistence type="predicted"/>
<keyword evidence="1" id="KW-0210">Decarboxylase</keyword>
<protein>
    <recommendedName>
        <fullName evidence="3">L-tryptophan decarboxylase PsiD-like domain-containing protein</fullName>
    </recommendedName>
</protein>
<dbReference type="PANTHER" id="PTHR10067">
    <property type="entry name" value="PHOSPHATIDYLSERINE DECARBOXYLASE"/>
    <property type="match status" value="1"/>
</dbReference>
<evidence type="ECO:0000259" key="3">
    <source>
        <dbReference type="Pfam" id="PF12588"/>
    </source>
</evidence>
<dbReference type="GO" id="GO:0004609">
    <property type="term" value="F:phosphatidylserine decarboxylase activity"/>
    <property type="evidence" value="ECO:0007669"/>
    <property type="project" value="InterPro"/>
</dbReference>
<sequence length="467" mass="51421">MVSHEFRRVPPPQASMGHWLPQDRAHIKQWLATKLEQLEKKRQLHKKASVTLDPSIVALQQLVAASPNLTKLSSDMFTQIPPAYKDDPTGKPQVRDFDTMLGLVDMILKEGPQWFDIQDPPTAMGLIGFPINAILDWPMGTLAGYLFFLDSQVNSMWRDILNVWGSFLESPASTSCLNETSGWLSADALNILAAKGNDGKTDYTFQQLYVCNPSLPFFGFGSWDQFFTRKFNAGIRPVAFPDNQPTAEQPDPTRVIVNACESTPLQFATNVKLHDTFWLKEQPYSLAEMLDNHPHAEQFVGGSVYQAFLSALSYHCWHTPVSGKVVAIRQVPGSYYSENLSQGFENPGSPDAAAPNNSQPYISAVAARGIIFIQADNPQIGLMAIVFIGMAEVSSCEFTVDVGERVDKGQSIGMFHFGGSTHCMIFRPQTNLSSHNFVNPPPWDPNASTNLPVCGALAVITPPSGGD</sequence>
<evidence type="ECO:0000256" key="2">
    <source>
        <dbReference type="ARBA" id="ARBA00023239"/>
    </source>
</evidence>
<organism evidence="4 5">
    <name type="scientific">Fonsecaea nubica</name>
    <dbReference type="NCBI Taxonomy" id="856822"/>
    <lineage>
        <taxon>Eukaryota</taxon>
        <taxon>Fungi</taxon>
        <taxon>Dikarya</taxon>
        <taxon>Ascomycota</taxon>
        <taxon>Pezizomycotina</taxon>
        <taxon>Eurotiomycetes</taxon>
        <taxon>Chaetothyriomycetidae</taxon>
        <taxon>Chaetothyriales</taxon>
        <taxon>Herpotrichiellaceae</taxon>
        <taxon>Fonsecaea</taxon>
    </lineage>
</organism>
<dbReference type="GO" id="GO:0005739">
    <property type="term" value="C:mitochondrion"/>
    <property type="evidence" value="ECO:0007669"/>
    <property type="project" value="TreeGrafter"/>
</dbReference>
<keyword evidence="2" id="KW-0456">Lyase</keyword>
<dbReference type="InterPro" id="IPR003817">
    <property type="entry name" value="PS_Dcarbxylase"/>
</dbReference>
<dbReference type="PANTHER" id="PTHR10067:SF9">
    <property type="entry name" value="PHOSPHATIDYLSERINE DECARBOXYLASE FAMILY PROTEIN (AFU_ORTHOLOGUE AFUA_7G01730)"/>
    <property type="match status" value="1"/>
</dbReference>
<dbReference type="InterPro" id="IPR022237">
    <property type="entry name" value="PsiD-like"/>
</dbReference>
<evidence type="ECO:0000313" key="5">
    <source>
        <dbReference type="Proteomes" id="UP000185904"/>
    </source>
</evidence>
<dbReference type="EMBL" id="LVCJ01000057">
    <property type="protein sequence ID" value="OAL32660.1"/>
    <property type="molecule type" value="Genomic_DNA"/>
</dbReference>
<gene>
    <name evidence="4" type="ORF">AYO20_07818</name>
</gene>
<comment type="caution">
    <text evidence="4">The sequence shown here is derived from an EMBL/GenBank/DDBJ whole genome shotgun (WGS) entry which is preliminary data.</text>
</comment>
<dbReference type="GeneID" id="34591229"/>
<dbReference type="Proteomes" id="UP000185904">
    <property type="component" value="Unassembled WGS sequence"/>
</dbReference>
<name>A0A178CS26_9EURO</name>
<evidence type="ECO:0000313" key="4">
    <source>
        <dbReference type="EMBL" id="OAL32660.1"/>
    </source>
</evidence>
<dbReference type="OrthoDB" id="5973539at2759"/>
<dbReference type="GO" id="GO:0006646">
    <property type="term" value="P:phosphatidylethanolamine biosynthetic process"/>
    <property type="evidence" value="ECO:0007669"/>
    <property type="project" value="TreeGrafter"/>
</dbReference>
<dbReference type="Pfam" id="PF12588">
    <property type="entry name" value="PSDC"/>
    <property type="match status" value="1"/>
</dbReference>
<dbReference type="Pfam" id="PF02666">
    <property type="entry name" value="PS_Dcarbxylase"/>
    <property type="match status" value="1"/>
</dbReference>
<evidence type="ECO:0000256" key="1">
    <source>
        <dbReference type="ARBA" id="ARBA00022793"/>
    </source>
</evidence>
<dbReference type="AlphaFoldDB" id="A0A178CS26"/>
<dbReference type="RefSeq" id="XP_022497896.1">
    <property type="nucleotide sequence ID" value="XM_022646102.1"/>
</dbReference>
<accession>A0A178CS26</accession>
<keyword evidence="5" id="KW-1185">Reference proteome</keyword>
<reference evidence="4 5" key="1">
    <citation type="submission" date="2016-03" db="EMBL/GenBank/DDBJ databases">
        <title>The draft genome sequence of Fonsecaea nubica causative agent of cutaneous subcutaneous infection in human host.</title>
        <authorList>
            <person name="Costa F."/>
            <person name="Sybren D.H."/>
            <person name="Raittz R.T."/>
            <person name="Weiss V.A."/>
            <person name="Leao A.C."/>
            <person name="Gomes R."/>
            <person name="De Souza E.M."/>
            <person name="Pedrosa F.O."/>
            <person name="Steffens M.B."/>
            <person name="Bombassaro A."/>
            <person name="Tadra-Sfeir M.Z."/>
            <person name="Moreno L.F."/>
            <person name="Najafzadeh M.J."/>
            <person name="Felipe M.S."/>
            <person name="Teixeira M."/>
            <person name="Sun J."/>
            <person name="Xi L."/>
            <person name="Castro M.A."/>
            <person name="Vicente V.A."/>
        </authorList>
    </citation>
    <scope>NUCLEOTIDE SEQUENCE [LARGE SCALE GENOMIC DNA]</scope>
    <source>
        <strain evidence="4 5">CBS 269.64</strain>
    </source>
</reference>
<feature type="domain" description="L-tryptophan decarboxylase PsiD-like" evidence="3">
    <location>
        <begin position="54"/>
        <end position="190"/>
    </location>
</feature>